<proteinExistence type="inferred from homology"/>
<dbReference type="Gene3D" id="3.30.2170.10">
    <property type="entry name" value="archaeoglobus fulgidus dsm 4304 superfamily"/>
    <property type="match status" value="1"/>
</dbReference>
<organism evidence="1">
    <name type="scientific">mine drainage metagenome</name>
    <dbReference type="NCBI Taxonomy" id="410659"/>
    <lineage>
        <taxon>unclassified sequences</taxon>
        <taxon>metagenomes</taxon>
        <taxon>ecological metagenomes</taxon>
    </lineage>
</organism>
<name>T1BZW2_9ZZZZ</name>
<evidence type="ECO:0000313" key="1">
    <source>
        <dbReference type="EMBL" id="EQD75282.1"/>
    </source>
</evidence>
<dbReference type="PANTHER" id="PTHR39518">
    <property type="entry name" value="UPF0215 PROTEIN MJ1150"/>
    <property type="match status" value="1"/>
</dbReference>
<feature type="non-terminal residue" evidence="1">
    <location>
        <position position="199"/>
    </location>
</feature>
<dbReference type="Pfam" id="PF01949">
    <property type="entry name" value="Endo_dU"/>
    <property type="match status" value="1"/>
</dbReference>
<dbReference type="PANTHER" id="PTHR39518:SF2">
    <property type="entry name" value="UPF0215 PROTEIN MJ1150"/>
    <property type="match status" value="1"/>
</dbReference>
<dbReference type="PIRSF" id="PIRSF006380">
    <property type="entry name" value="UCP006380"/>
    <property type="match status" value="1"/>
</dbReference>
<sequence length="199" mass="21350">MRRALGKPHFHVIGIDDGAFRRGDRWAPVAAVLLAVPARVEAVRVGRVPIDGTGAARRLGDLIRELPGHESARAVLLDGAVVGGFNVVDLDALRHDTGLPVVAVTARRPDFAAIRHALRTWFPRDATRRFRALSAHRLYALPGPSGAVFVAAVGCTRFDAAALVRRATVEGHVPEPIRLAHLVASAVGSERLAKRTVKV</sequence>
<comment type="caution">
    <text evidence="1">The sequence shown here is derived from an EMBL/GenBank/DDBJ whole genome shotgun (WGS) entry which is preliminary data.</text>
</comment>
<gene>
    <name evidence="1" type="ORF">B1B_02205</name>
</gene>
<protein>
    <submittedName>
        <fullName evidence="1">Protein containing DUF99</fullName>
    </submittedName>
</protein>
<dbReference type="InterPro" id="IPR002802">
    <property type="entry name" value="Endo_dU"/>
</dbReference>
<dbReference type="AlphaFoldDB" id="T1BZW2"/>
<dbReference type="HAMAP" id="MF_00582">
    <property type="entry name" value="UPF0215"/>
    <property type="match status" value="1"/>
</dbReference>
<accession>T1BZW2</accession>
<reference evidence="1" key="2">
    <citation type="journal article" date="2014" name="ISME J.">
        <title>Microbial stratification in low pH oxic and suboxic macroscopic growths along an acid mine drainage.</title>
        <authorList>
            <person name="Mendez-Garcia C."/>
            <person name="Mesa V."/>
            <person name="Sprenger R.R."/>
            <person name="Richter M."/>
            <person name="Diez M.S."/>
            <person name="Solano J."/>
            <person name="Bargiela R."/>
            <person name="Golyshina O.V."/>
            <person name="Manteca A."/>
            <person name="Ramos J.L."/>
            <person name="Gallego J.R."/>
            <person name="Llorente I."/>
            <person name="Martins Dos Santos V.A."/>
            <person name="Jensen O.N."/>
            <person name="Pelaez A.I."/>
            <person name="Sanchez J."/>
            <person name="Ferrer M."/>
        </authorList>
    </citation>
    <scope>NUCLEOTIDE SEQUENCE</scope>
</reference>
<dbReference type="EMBL" id="AUZY01001304">
    <property type="protein sequence ID" value="EQD75282.1"/>
    <property type="molecule type" value="Genomic_DNA"/>
</dbReference>
<reference evidence="1" key="1">
    <citation type="submission" date="2013-08" db="EMBL/GenBank/DDBJ databases">
        <authorList>
            <person name="Mendez C."/>
            <person name="Richter M."/>
            <person name="Ferrer M."/>
            <person name="Sanchez J."/>
        </authorList>
    </citation>
    <scope>NUCLEOTIDE SEQUENCE</scope>
</reference>